<dbReference type="Proteomes" id="UP000198654">
    <property type="component" value="Unassembled WGS sequence"/>
</dbReference>
<dbReference type="PANTHER" id="PTHR37166">
    <property type="entry name" value="PROTEIN FLAG"/>
    <property type="match status" value="1"/>
</dbReference>
<dbReference type="PANTHER" id="PTHR37166:SF1">
    <property type="entry name" value="PROTEIN FLAG"/>
    <property type="match status" value="1"/>
</dbReference>
<name>A0A1G9FW14_9GAMM</name>
<dbReference type="EMBL" id="FNGI01000001">
    <property type="protein sequence ID" value="SDK92542.1"/>
    <property type="molecule type" value="Genomic_DNA"/>
</dbReference>
<reference evidence="2 3" key="1">
    <citation type="submission" date="2016-10" db="EMBL/GenBank/DDBJ databases">
        <authorList>
            <person name="de Groot N.N."/>
        </authorList>
    </citation>
    <scope>NUCLEOTIDE SEQUENCE [LARGE SCALE GENOMIC DNA]</scope>
    <source>
        <strain evidence="2 3">DSM 14789</strain>
    </source>
</reference>
<feature type="compositionally biased region" description="Low complexity" evidence="1">
    <location>
        <begin position="8"/>
        <end position="19"/>
    </location>
</feature>
<dbReference type="OrthoDB" id="5741693at2"/>
<sequence length="126" mass="13780">MNSPINDATSASSSTSPATNMTPRQRLENALAHLPAPPGSAASQAQSNTQAAETSPGELVEPVQRINEAMRHYGVEFHLQEFGSRVVTRIVDRESGEVIRQIPSEEVLRIAESLERLQGRLIQHQV</sequence>
<keyword evidence="2" id="KW-0969">Cilium</keyword>
<evidence type="ECO:0000313" key="3">
    <source>
        <dbReference type="Proteomes" id="UP000198654"/>
    </source>
</evidence>
<accession>A0A1G9FW14</accession>
<proteinExistence type="predicted"/>
<keyword evidence="3" id="KW-1185">Reference proteome</keyword>
<protein>
    <submittedName>
        <fullName evidence="2">Flagellar protein FlaG</fullName>
    </submittedName>
</protein>
<dbReference type="Gene3D" id="3.30.160.170">
    <property type="entry name" value="FlaG-like"/>
    <property type="match status" value="1"/>
</dbReference>
<dbReference type="AlphaFoldDB" id="A0A1G9FW14"/>
<feature type="compositionally biased region" description="Low complexity" evidence="1">
    <location>
        <begin position="39"/>
        <end position="52"/>
    </location>
</feature>
<dbReference type="InterPro" id="IPR035924">
    <property type="entry name" value="FlaG-like_sf"/>
</dbReference>
<keyword evidence="2" id="KW-0966">Cell projection</keyword>
<dbReference type="SUPFAM" id="SSF160214">
    <property type="entry name" value="FlaG-like"/>
    <property type="match status" value="1"/>
</dbReference>
<dbReference type="InterPro" id="IPR005186">
    <property type="entry name" value="FlaG"/>
</dbReference>
<dbReference type="Pfam" id="PF03646">
    <property type="entry name" value="FlaG"/>
    <property type="match status" value="1"/>
</dbReference>
<gene>
    <name evidence="2" type="ORF">SAMN05661010_00527</name>
</gene>
<organism evidence="2 3">
    <name type="scientific">Modicisalibacter muralis</name>
    <dbReference type="NCBI Taxonomy" id="119000"/>
    <lineage>
        <taxon>Bacteria</taxon>
        <taxon>Pseudomonadati</taxon>
        <taxon>Pseudomonadota</taxon>
        <taxon>Gammaproteobacteria</taxon>
        <taxon>Oceanospirillales</taxon>
        <taxon>Halomonadaceae</taxon>
        <taxon>Modicisalibacter</taxon>
    </lineage>
</organism>
<feature type="region of interest" description="Disordered" evidence="1">
    <location>
        <begin position="1"/>
        <end position="59"/>
    </location>
</feature>
<dbReference type="RefSeq" id="WP_089725207.1">
    <property type="nucleotide sequence ID" value="NZ_FNGI01000001.1"/>
</dbReference>
<dbReference type="STRING" id="119000.SAMN05661010_00527"/>
<keyword evidence="2" id="KW-0282">Flagellum</keyword>
<evidence type="ECO:0000256" key="1">
    <source>
        <dbReference type="SAM" id="MobiDB-lite"/>
    </source>
</evidence>
<evidence type="ECO:0000313" key="2">
    <source>
        <dbReference type="EMBL" id="SDK92542.1"/>
    </source>
</evidence>